<evidence type="ECO:0000256" key="11">
    <source>
        <dbReference type="ARBA" id="ARBA00023209"/>
    </source>
</evidence>
<evidence type="ECO:0000313" key="14">
    <source>
        <dbReference type="EMBL" id="RCG15550.1"/>
    </source>
</evidence>
<evidence type="ECO:0000256" key="6">
    <source>
        <dbReference type="ARBA" id="ARBA00022741"/>
    </source>
</evidence>
<sequence>MTPRPRTAVLVNPASLTGSSAKNAEVALRHLARAGWDATLVSGSDPADALERTRDHLAAGTDVLTVVGGDGLVHLGLQAVAGSGVPLAVVPAGTGNDFARALGIPRRDPAAAARLITEGTRRAVDLARCGDRWFGTVLASGFDALVTRRANALRRPRGGARYTVATFVELARLRPLPFRLRLDDRELALDATLVAVGNTCYYGSGMKVCPDAVPDDGELAVTVVESAPAVRLMTTLPRFYSGSHVSHPKVRTYRARHVELAAPDVFAYADGEFISDLPLTVDCVPGAVSVLVPE</sequence>
<evidence type="ECO:0000256" key="10">
    <source>
        <dbReference type="ARBA" id="ARBA00023098"/>
    </source>
</evidence>
<evidence type="ECO:0000256" key="12">
    <source>
        <dbReference type="ARBA" id="ARBA00023264"/>
    </source>
</evidence>
<dbReference type="InterPro" id="IPR016064">
    <property type="entry name" value="NAD/diacylglycerol_kinase_sf"/>
</dbReference>
<keyword evidence="9" id="KW-0460">Magnesium</keyword>
<dbReference type="SUPFAM" id="SSF111331">
    <property type="entry name" value="NAD kinase/diacylglycerol kinase-like"/>
    <property type="match status" value="1"/>
</dbReference>
<evidence type="ECO:0000256" key="8">
    <source>
        <dbReference type="ARBA" id="ARBA00022840"/>
    </source>
</evidence>
<evidence type="ECO:0000259" key="13">
    <source>
        <dbReference type="PROSITE" id="PS50146"/>
    </source>
</evidence>
<keyword evidence="15" id="KW-1185">Reference proteome</keyword>
<feature type="domain" description="DAGKc" evidence="13">
    <location>
        <begin position="2"/>
        <end position="133"/>
    </location>
</feature>
<dbReference type="Pfam" id="PF19279">
    <property type="entry name" value="YegS_C"/>
    <property type="match status" value="1"/>
</dbReference>
<dbReference type="Proteomes" id="UP000252914">
    <property type="component" value="Unassembled WGS sequence"/>
</dbReference>
<dbReference type="Gene3D" id="3.40.50.10330">
    <property type="entry name" value="Probable inorganic polyphosphate/atp-NAD kinase, domain 1"/>
    <property type="match status" value="1"/>
</dbReference>
<keyword evidence="12" id="KW-1208">Phospholipid metabolism</keyword>
<reference evidence="14 15" key="1">
    <citation type="submission" date="2018-06" db="EMBL/GenBank/DDBJ databases">
        <title>Streptomyces reniochalinae sp. nov. and Streptomyces diacarnus sp. nov. from marine sponges.</title>
        <authorList>
            <person name="Li L."/>
        </authorList>
    </citation>
    <scope>NUCLEOTIDE SEQUENCE [LARGE SCALE GENOMIC DNA]</scope>
    <source>
        <strain evidence="14 15">LHW51701</strain>
    </source>
</reference>
<evidence type="ECO:0000256" key="9">
    <source>
        <dbReference type="ARBA" id="ARBA00022842"/>
    </source>
</evidence>
<dbReference type="EMBL" id="QOIN01000066">
    <property type="protein sequence ID" value="RCG15550.1"/>
    <property type="molecule type" value="Genomic_DNA"/>
</dbReference>
<evidence type="ECO:0000256" key="1">
    <source>
        <dbReference type="ARBA" id="ARBA00001946"/>
    </source>
</evidence>
<keyword evidence="3" id="KW-0444">Lipid biosynthesis</keyword>
<evidence type="ECO:0000256" key="2">
    <source>
        <dbReference type="ARBA" id="ARBA00005983"/>
    </source>
</evidence>
<keyword evidence="4" id="KW-0808">Transferase</keyword>
<proteinExistence type="inferred from homology"/>
<keyword evidence="7 14" id="KW-0418">Kinase</keyword>
<evidence type="ECO:0000313" key="15">
    <source>
        <dbReference type="Proteomes" id="UP000252914"/>
    </source>
</evidence>
<dbReference type="PANTHER" id="PTHR12358:SF106">
    <property type="entry name" value="LIPID KINASE YEGS"/>
    <property type="match status" value="1"/>
</dbReference>
<dbReference type="GO" id="GO:0005524">
    <property type="term" value="F:ATP binding"/>
    <property type="evidence" value="ECO:0007669"/>
    <property type="project" value="UniProtKB-KW"/>
</dbReference>
<dbReference type="PROSITE" id="PS50146">
    <property type="entry name" value="DAGK"/>
    <property type="match status" value="1"/>
</dbReference>
<evidence type="ECO:0000256" key="7">
    <source>
        <dbReference type="ARBA" id="ARBA00022777"/>
    </source>
</evidence>
<comment type="similarity">
    <text evidence="2">Belongs to the diacylglycerol/lipid kinase family.</text>
</comment>
<organism evidence="14 15">
    <name type="scientific">Streptomyces diacarni</name>
    <dbReference type="NCBI Taxonomy" id="2800381"/>
    <lineage>
        <taxon>Bacteria</taxon>
        <taxon>Bacillati</taxon>
        <taxon>Actinomycetota</taxon>
        <taxon>Actinomycetes</taxon>
        <taxon>Kitasatosporales</taxon>
        <taxon>Streptomycetaceae</taxon>
        <taxon>Streptomyces</taxon>
    </lineage>
</organism>
<accession>A0A367EE99</accession>
<dbReference type="GO" id="GO:0046872">
    <property type="term" value="F:metal ion binding"/>
    <property type="evidence" value="ECO:0007669"/>
    <property type="project" value="UniProtKB-KW"/>
</dbReference>
<dbReference type="InterPro" id="IPR001206">
    <property type="entry name" value="Diacylglycerol_kinase_cat_dom"/>
</dbReference>
<dbReference type="Pfam" id="PF00781">
    <property type="entry name" value="DAGK_cat"/>
    <property type="match status" value="1"/>
</dbReference>
<dbReference type="GO" id="GO:0004143">
    <property type="term" value="F:ATP-dependent diacylglycerol kinase activity"/>
    <property type="evidence" value="ECO:0007669"/>
    <property type="project" value="TreeGrafter"/>
</dbReference>
<evidence type="ECO:0000256" key="5">
    <source>
        <dbReference type="ARBA" id="ARBA00022723"/>
    </source>
</evidence>
<name>A0A367EE99_9ACTN</name>
<dbReference type="InterPro" id="IPR045540">
    <property type="entry name" value="YegS/DAGK_C"/>
</dbReference>
<dbReference type="InterPro" id="IPR005218">
    <property type="entry name" value="Diacylglycerol/lipid_kinase"/>
</dbReference>
<protein>
    <submittedName>
        <fullName evidence="14">Diacylglycerol kinase</fullName>
    </submittedName>
</protein>
<dbReference type="InterPro" id="IPR017438">
    <property type="entry name" value="ATP-NAD_kinase_N"/>
</dbReference>
<keyword evidence="8" id="KW-0067">ATP-binding</keyword>
<comment type="caution">
    <text evidence="14">The sequence shown here is derived from an EMBL/GenBank/DDBJ whole genome shotgun (WGS) entry which is preliminary data.</text>
</comment>
<keyword evidence="10" id="KW-0443">Lipid metabolism</keyword>
<gene>
    <name evidence="14" type="ORF">DTL70_29765</name>
</gene>
<dbReference type="NCBIfam" id="TIGR00147">
    <property type="entry name" value="YegS/Rv2252/BmrU family lipid kinase"/>
    <property type="match status" value="1"/>
</dbReference>
<dbReference type="InterPro" id="IPR050187">
    <property type="entry name" value="Lipid_Phosphate_FormReg"/>
</dbReference>
<dbReference type="NCBIfam" id="NF008882">
    <property type="entry name" value="PRK11914.1"/>
    <property type="match status" value="1"/>
</dbReference>
<keyword evidence="5" id="KW-0479">Metal-binding</keyword>
<evidence type="ECO:0000256" key="4">
    <source>
        <dbReference type="ARBA" id="ARBA00022679"/>
    </source>
</evidence>
<dbReference type="RefSeq" id="WP_114025109.1">
    <property type="nucleotide sequence ID" value="NZ_QOIN01000066.1"/>
</dbReference>
<evidence type="ECO:0000256" key="3">
    <source>
        <dbReference type="ARBA" id="ARBA00022516"/>
    </source>
</evidence>
<dbReference type="GO" id="GO:0008654">
    <property type="term" value="P:phospholipid biosynthetic process"/>
    <property type="evidence" value="ECO:0007669"/>
    <property type="project" value="UniProtKB-KW"/>
</dbReference>
<keyword evidence="11" id="KW-0594">Phospholipid biosynthesis</keyword>
<comment type="cofactor">
    <cofactor evidence="1">
        <name>Mg(2+)</name>
        <dbReference type="ChEBI" id="CHEBI:18420"/>
    </cofactor>
</comment>
<keyword evidence="6" id="KW-0547">Nucleotide-binding</keyword>
<dbReference type="PANTHER" id="PTHR12358">
    <property type="entry name" value="SPHINGOSINE KINASE"/>
    <property type="match status" value="1"/>
</dbReference>
<dbReference type="AlphaFoldDB" id="A0A367EE99"/>
<dbReference type="GO" id="GO:0005886">
    <property type="term" value="C:plasma membrane"/>
    <property type="evidence" value="ECO:0007669"/>
    <property type="project" value="TreeGrafter"/>
</dbReference>
<dbReference type="SMART" id="SM00046">
    <property type="entry name" value="DAGKc"/>
    <property type="match status" value="1"/>
</dbReference>
<dbReference type="Gene3D" id="2.60.200.40">
    <property type="match status" value="1"/>
</dbReference>